<proteinExistence type="predicted"/>
<gene>
    <name evidence="1" type="ORF">GCM10011340_23790</name>
</gene>
<keyword evidence="2" id="KW-1185">Reference proteome</keyword>
<protein>
    <recommendedName>
        <fullName evidence="3">Lipoprotein</fullName>
    </recommendedName>
</protein>
<accession>A0ABQ3I9T8</accession>
<dbReference type="EMBL" id="BNAG01000003">
    <property type="protein sequence ID" value="GHE67501.1"/>
    <property type="molecule type" value="Genomic_DNA"/>
</dbReference>
<sequence>MALLFASCNKDDVVVLNEPNIPLPEGISEALAFELLVHQVESTTLNVLHSLSERDRGAANTHINFNIFSDRGTCGGQFLDTSNNQLLLSFGKGCIDGTGYTLKGSILLDYDHPADTPGNTIRITLTDFELNNISLNGVLELTNTSENNSDTQKSYRLEFDDLMLTLRGKSTPFEGSRNIQYEKTNGRDHLDTKANYLTSNSWHFTLPSGTTFELINTGPNLSTFSCWLHKVYLPARGSLQVDNGETTLQIDLNTNACDFLFYWQSENGIPVLHDLRESL</sequence>
<dbReference type="Proteomes" id="UP000658258">
    <property type="component" value="Unassembled WGS sequence"/>
</dbReference>
<organism evidence="1 2">
    <name type="scientific">Roseivirga thermotolerans</name>
    <dbReference type="NCBI Taxonomy" id="1758176"/>
    <lineage>
        <taxon>Bacteria</taxon>
        <taxon>Pseudomonadati</taxon>
        <taxon>Bacteroidota</taxon>
        <taxon>Cytophagia</taxon>
        <taxon>Cytophagales</taxon>
        <taxon>Roseivirgaceae</taxon>
        <taxon>Roseivirga</taxon>
    </lineage>
</organism>
<name>A0ABQ3I9T8_9BACT</name>
<reference evidence="2" key="1">
    <citation type="journal article" date="2019" name="Int. J. Syst. Evol. Microbiol.">
        <title>The Global Catalogue of Microorganisms (GCM) 10K type strain sequencing project: providing services to taxonomists for standard genome sequencing and annotation.</title>
        <authorList>
            <consortium name="The Broad Institute Genomics Platform"/>
            <consortium name="The Broad Institute Genome Sequencing Center for Infectious Disease"/>
            <person name="Wu L."/>
            <person name="Ma J."/>
        </authorList>
    </citation>
    <scope>NUCLEOTIDE SEQUENCE [LARGE SCALE GENOMIC DNA]</scope>
    <source>
        <strain evidence="2">CGMCC 1.15111</strain>
    </source>
</reference>
<comment type="caution">
    <text evidence="1">The sequence shown here is derived from an EMBL/GenBank/DDBJ whole genome shotgun (WGS) entry which is preliminary data.</text>
</comment>
<evidence type="ECO:0008006" key="3">
    <source>
        <dbReference type="Google" id="ProtNLM"/>
    </source>
</evidence>
<evidence type="ECO:0000313" key="2">
    <source>
        <dbReference type="Proteomes" id="UP000658258"/>
    </source>
</evidence>
<evidence type="ECO:0000313" key="1">
    <source>
        <dbReference type="EMBL" id="GHE67501.1"/>
    </source>
</evidence>